<evidence type="ECO:0000313" key="2">
    <source>
        <dbReference type="Proteomes" id="UP000190541"/>
    </source>
</evidence>
<organism evidence="1 2">
    <name type="scientific">Parapedobacter luteus</name>
    <dbReference type="NCBI Taxonomy" id="623280"/>
    <lineage>
        <taxon>Bacteria</taxon>
        <taxon>Pseudomonadati</taxon>
        <taxon>Bacteroidota</taxon>
        <taxon>Sphingobacteriia</taxon>
        <taxon>Sphingobacteriales</taxon>
        <taxon>Sphingobacteriaceae</taxon>
        <taxon>Parapedobacter</taxon>
    </lineage>
</organism>
<accession>A0A1T5CTG8</accession>
<gene>
    <name evidence="1" type="ORF">SAMN05660226_02332</name>
</gene>
<name>A0A1T5CTG8_9SPHI</name>
<proteinExistence type="predicted"/>
<dbReference type="EMBL" id="FUYS01000005">
    <property type="protein sequence ID" value="SKB62769.1"/>
    <property type="molecule type" value="Genomic_DNA"/>
</dbReference>
<dbReference type="AlphaFoldDB" id="A0A1T5CTG8"/>
<protein>
    <submittedName>
        <fullName evidence="1">Uncharacterized protein</fullName>
    </submittedName>
</protein>
<keyword evidence="2" id="KW-1185">Reference proteome</keyword>
<evidence type="ECO:0000313" key="1">
    <source>
        <dbReference type="EMBL" id="SKB62769.1"/>
    </source>
</evidence>
<reference evidence="1 2" key="1">
    <citation type="submission" date="2017-02" db="EMBL/GenBank/DDBJ databases">
        <authorList>
            <person name="Peterson S.W."/>
        </authorList>
    </citation>
    <scope>NUCLEOTIDE SEQUENCE [LARGE SCALE GENOMIC DNA]</scope>
    <source>
        <strain evidence="1 2">DSM 22899</strain>
    </source>
</reference>
<sequence length="46" mass="5384">MKTKTPNPLTAFFSNLVAGFNRIYLTSRWYKISFKLFSKNLICPPE</sequence>
<dbReference type="Proteomes" id="UP000190541">
    <property type="component" value="Unassembled WGS sequence"/>
</dbReference>